<evidence type="ECO:0000313" key="2">
    <source>
        <dbReference type="EMBL" id="APH53977.1"/>
    </source>
</evidence>
<dbReference type="AlphaFoldDB" id="A0AAC9KBT0"/>
<comment type="function">
    <text evidence="1">Could be involved in insertion of integral membrane proteins into the membrane.</text>
</comment>
<reference evidence="3" key="1">
    <citation type="submission" date="2016-11" db="EMBL/GenBank/DDBJ databases">
        <title>Comparative genomic and phenotypic analysis of Granulibacter bethesdensis clinical isolates from patients with chronic granulomatous disease.</title>
        <authorList>
            <person name="Zarember K.A."/>
            <person name="Porcella S.F."/>
            <person name="Chu J."/>
            <person name="Ding L."/>
            <person name="Dahlstrom E."/>
            <person name="Barbian K."/>
            <person name="Martens C."/>
            <person name="Sykora L."/>
            <person name="Kramer S."/>
            <person name="Pettinato A.M."/>
            <person name="Hong H."/>
            <person name="Wald G."/>
            <person name="Berg L.J."/>
            <person name="Rogge L.S."/>
            <person name="Greenberg D.E."/>
            <person name="Falcone E.L."/>
            <person name="Neves J.F."/>
            <person name="Simoes M.J."/>
            <person name="Casal M."/>
            <person name="Rodriguez-Lopez F.C."/>
            <person name="Zelazny A."/>
            <person name="Gallin J.I."/>
            <person name="Holland S.M."/>
        </authorList>
    </citation>
    <scope>NUCLEOTIDE SEQUENCE [LARGE SCALE GENOMIC DNA]</scope>
    <source>
        <strain evidence="3">NIH9.1</strain>
    </source>
</reference>
<dbReference type="PANTHER" id="PTHR33383:SF1">
    <property type="entry name" value="MEMBRANE PROTEIN INSERTION EFFICIENCY FACTOR-RELATED"/>
    <property type="match status" value="1"/>
</dbReference>
<dbReference type="RefSeq" id="WP_072572135.1">
    <property type="nucleotide sequence ID" value="NZ_CP018191.1"/>
</dbReference>
<name>A0AAC9KBT0_9PROT</name>
<dbReference type="NCBIfam" id="TIGR00278">
    <property type="entry name" value="membrane protein insertion efficiency factor YidD"/>
    <property type="match status" value="1"/>
</dbReference>
<dbReference type="Proteomes" id="UP000182373">
    <property type="component" value="Chromosome"/>
</dbReference>
<proteinExistence type="inferred from homology"/>
<dbReference type="HAMAP" id="MF_00386">
    <property type="entry name" value="UPF0161_YidD"/>
    <property type="match status" value="1"/>
</dbReference>
<protein>
    <recommendedName>
        <fullName evidence="1">Putative membrane protein insertion efficiency factor</fullName>
    </recommendedName>
</protein>
<organism evidence="2 3">
    <name type="scientific">Granulibacter bethesdensis</name>
    <dbReference type="NCBI Taxonomy" id="364410"/>
    <lineage>
        <taxon>Bacteria</taxon>
        <taxon>Pseudomonadati</taxon>
        <taxon>Pseudomonadota</taxon>
        <taxon>Alphaproteobacteria</taxon>
        <taxon>Acetobacterales</taxon>
        <taxon>Acetobacteraceae</taxon>
        <taxon>Granulibacter</taxon>
    </lineage>
</organism>
<evidence type="ECO:0000313" key="3">
    <source>
        <dbReference type="Proteomes" id="UP000182373"/>
    </source>
</evidence>
<keyword evidence="1" id="KW-1003">Cell membrane</keyword>
<dbReference type="PANTHER" id="PTHR33383">
    <property type="entry name" value="MEMBRANE PROTEIN INSERTION EFFICIENCY FACTOR-RELATED"/>
    <property type="match status" value="1"/>
</dbReference>
<dbReference type="SMART" id="SM01234">
    <property type="entry name" value="Haemolytic"/>
    <property type="match status" value="1"/>
</dbReference>
<evidence type="ECO:0000256" key="1">
    <source>
        <dbReference type="HAMAP-Rule" id="MF_00386"/>
    </source>
</evidence>
<accession>A0AAC9KBT0</accession>
<sequence length="90" mass="9958">MIAGRIIGYGLRLVVRLYQLVLRPVLGTNCRFVPSCSDYALQALREHGTFQGSMLAGRRILRCNPWHQGGYDPVPAGRCRCKDHSGQTAG</sequence>
<gene>
    <name evidence="2" type="ORF">GbCGDNIH9_0725</name>
</gene>
<dbReference type="Pfam" id="PF01809">
    <property type="entry name" value="YidD"/>
    <property type="match status" value="1"/>
</dbReference>
<comment type="similarity">
    <text evidence="1">Belongs to the UPF0161 family.</text>
</comment>
<dbReference type="EMBL" id="CP018191">
    <property type="protein sequence ID" value="APH53977.1"/>
    <property type="molecule type" value="Genomic_DNA"/>
</dbReference>
<dbReference type="GO" id="GO:0005886">
    <property type="term" value="C:plasma membrane"/>
    <property type="evidence" value="ECO:0007669"/>
    <property type="project" value="UniProtKB-SubCell"/>
</dbReference>
<dbReference type="InterPro" id="IPR002696">
    <property type="entry name" value="Membr_insert_effic_factor_YidD"/>
</dbReference>
<comment type="subcellular location">
    <subcellularLocation>
        <location evidence="1">Cell membrane</location>
        <topology evidence="1">Peripheral membrane protein</topology>
        <orientation evidence="1">Cytoplasmic side</orientation>
    </subcellularLocation>
</comment>
<keyword evidence="1" id="KW-0472">Membrane</keyword>